<evidence type="ECO:0000313" key="5">
    <source>
        <dbReference type="Proteomes" id="UP000245712"/>
    </source>
</evidence>
<dbReference type="Pfam" id="PF13561">
    <property type="entry name" value="adh_short_C2"/>
    <property type="match status" value="1"/>
</dbReference>
<evidence type="ECO:0000313" key="4">
    <source>
        <dbReference type="EMBL" id="PVX75663.1"/>
    </source>
</evidence>
<dbReference type="PANTHER" id="PTHR42760:SF133">
    <property type="entry name" value="3-OXOACYL-[ACYL-CARRIER-PROTEIN] REDUCTASE"/>
    <property type="match status" value="1"/>
</dbReference>
<dbReference type="SUPFAM" id="SSF51735">
    <property type="entry name" value="NAD(P)-binding Rossmann-fold domains"/>
    <property type="match status" value="1"/>
</dbReference>
<evidence type="ECO:0000256" key="1">
    <source>
        <dbReference type="ARBA" id="ARBA00006484"/>
    </source>
</evidence>
<dbReference type="PROSITE" id="PS00061">
    <property type="entry name" value="ADH_SHORT"/>
    <property type="match status" value="1"/>
</dbReference>
<dbReference type="PANTHER" id="PTHR42760">
    <property type="entry name" value="SHORT-CHAIN DEHYDROGENASES/REDUCTASES FAMILY MEMBER"/>
    <property type="match status" value="1"/>
</dbReference>
<dbReference type="SMART" id="SM00822">
    <property type="entry name" value="PKS_KR"/>
    <property type="match status" value="1"/>
</dbReference>
<dbReference type="Proteomes" id="UP000245712">
    <property type="component" value="Unassembled WGS sequence"/>
</dbReference>
<dbReference type="InterPro" id="IPR020904">
    <property type="entry name" value="Sc_DH/Rdtase_CS"/>
</dbReference>
<gene>
    <name evidence="4" type="ORF">C7402_11775</name>
</gene>
<comment type="similarity">
    <text evidence="1">Belongs to the short-chain dehydrogenases/reductases (SDR) family.</text>
</comment>
<dbReference type="RefSeq" id="WP_116613460.1">
    <property type="nucleotide sequence ID" value="NZ_QEOB01000017.1"/>
</dbReference>
<reference evidence="4 5" key="1">
    <citation type="submission" date="2018-05" db="EMBL/GenBank/DDBJ databases">
        <title>Genomic Encyclopedia of Type Strains, Phase IV (KMG-V): Genome sequencing to study the core and pangenomes of soil and plant-associated prokaryotes.</title>
        <authorList>
            <person name="Whitman W."/>
        </authorList>
    </citation>
    <scope>NUCLEOTIDE SEQUENCE [LARGE SCALE GENOMIC DNA]</scope>
    <source>
        <strain evidence="4 5">SCZa-39</strain>
    </source>
</reference>
<organism evidence="4 5">
    <name type="scientific">Paraburkholderia unamae</name>
    <dbReference type="NCBI Taxonomy" id="219649"/>
    <lineage>
        <taxon>Bacteria</taxon>
        <taxon>Pseudomonadati</taxon>
        <taxon>Pseudomonadota</taxon>
        <taxon>Betaproteobacteria</taxon>
        <taxon>Burkholderiales</taxon>
        <taxon>Burkholderiaceae</taxon>
        <taxon>Paraburkholderia</taxon>
    </lineage>
</organism>
<keyword evidence="5" id="KW-1185">Reference proteome</keyword>
<evidence type="ECO:0000256" key="2">
    <source>
        <dbReference type="ARBA" id="ARBA00023002"/>
    </source>
</evidence>
<dbReference type="EMBL" id="QEOB01000017">
    <property type="protein sequence ID" value="PVX75663.1"/>
    <property type="molecule type" value="Genomic_DNA"/>
</dbReference>
<dbReference type="PRINTS" id="PR00080">
    <property type="entry name" value="SDRFAMILY"/>
</dbReference>
<dbReference type="NCBIfam" id="NF005559">
    <property type="entry name" value="PRK07231.1"/>
    <property type="match status" value="1"/>
</dbReference>
<dbReference type="InterPro" id="IPR057326">
    <property type="entry name" value="KR_dom"/>
</dbReference>
<accession>A0ABX5KJM8</accession>
<proteinExistence type="inferred from homology"/>
<dbReference type="InterPro" id="IPR036291">
    <property type="entry name" value="NAD(P)-bd_dom_sf"/>
</dbReference>
<sequence>MGRVSGKTALVTGAARGLGAAFARRLIAEGASVVLCDVLDEAGEALAHELGERARFVHHDVTRAQAWAHSVALAEAQFGPVNVLVNNAGVLGVVAPIEQLSEEDVRNVISVNQIGTFLGMQAVLPSMRRAGGGSIINVSSTSGLRGVPCTLAYTASKFAVCGMTKVAALELAQYGIRVNSLHPGPFRTHMTAGDSDSLQQILSVVPAGRVGEPDELSHMMLLLASDDMRFATGAEYVVDGGLTCR</sequence>
<name>A0ABX5KJM8_9BURK</name>
<dbReference type="InterPro" id="IPR002347">
    <property type="entry name" value="SDR_fam"/>
</dbReference>
<dbReference type="PRINTS" id="PR00081">
    <property type="entry name" value="GDHRDH"/>
</dbReference>
<comment type="caution">
    <text evidence="4">The sequence shown here is derived from an EMBL/GenBank/DDBJ whole genome shotgun (WGS) entry which is preliminary data.</text>
</comment>
<feature type="domain" description="Ketoreductase" evidence="3">
    <location>
        <begin position="7"/>
        <end position="189"/>
    </location>
</feature>
<keyword evidence="2" id="KW-0560">Oxidoreductase</keyword>
<protein>
    <submittedName>
        <fullName evidence="4">3alpha(Or 20beta)-hydroxysteroid dehydrogenase</fullName>
    </submittedName>
</protein>
<dbReference type="Gene3D" id="3.40.50.720">
    <property type="entry name" value="NAD(P)-binding Rossmann-like Domain"/>
    <property type="match status" value="1"/>
</dbReference>
<evidence type="ECO:0000259" key="3">
    <source>
        <dbReference type="SMART" id="SM00822"/>
    </source>
</evidence>